<dbReference type="EMBL" id="KB456271">
    <property type="protein sequence ID" value="EMF08409.1"/>
    <property type="molecule type" value="Genomic_DNA"/>
</dbReference>
<evidence type="ECO:0000313" key="2">
    <source>
        <dbReference type="Proteomes" id="UP000016931"/>
    </source>
</evidence>
<evidence type="ECO:0000313" key="1">
    <source>
        <dbReference type="EMBL" id="EMF08409.1"/>
    </source>
</evidence>
<dbReference type="GeneID" id="27904370"/>
<dbReference type="RefSeq" id="XP_016756530.1">
    <property type="nucleotide sequence ID" value="XM_016907233.1"/>
</dbReference>
<dbReference type="Proteomes" id="UP000016931">
    <property type="component" value="Unassembled WGS sequence"/>
</dbReference>
<dbReference type="HOGENOM" id="CLU_2062924_0_0_1"/>
<name>M3ASD5_SPHMS</name>
<keyword evidence="2" id="KW-1185">Reference proteome</keyword>
<gene>
    <name evidence="1" type="ORF">SEPMUDRAFT_152086</name>
</gene>
<reference evidence="1 2" key="1">
    <citation type="journal article" date="2012" name="PLoS Pathog.">
        <title>Diverse lifestyles and strategies of plant pathogenesis encoded in the genomes of eighteen Dothideomycetes fungi.</title>
        <authorList>
            <person name="Ohm R.A."/>
            <person name="Feau N."/>
            <person name="Henrissat B."/>
            <person name="Schoch C.L."/>
            <person name="Horwitz B.A."/>
            <person name="Barry K.W."/>
            <person name="Condon B.J."/>
            <person name="Copeland A.C."/>
            <person name="Dhillon B."/>
            <person name="Glaser F."/>
            <person name="Hesse C.N."/>
            <person name="Kosti I."/>
            <person name="LaButti K."/>
            <person name="Lindquist E.A."/>
            <person name="Lucas S."/>
            <person name="Salamov A.A."/>
            <person name="Bradshaw R.E."/>
            <person name="Ciuffetti L."/>
            <person name="Hamelin R.C."/>
            <person name="Kema G.H.J."/>
            <person name="Lawrence C."/>
            <person name="Scott J.A."/>
            <person name="Spatafora J.W."/>
            <person name="Turgeon B.G."/>
            <person name="de Wit P.J.G.M."/>
            <person name="Zhong S."/>
            <person name="Goodwin S.B."/>
            <person name="Grigoriev I.V."/>
        </authorList>
    </citation>
    <scope>NUCLEOTIDE SEQUENCE [LARGE SCALE GENOMIC DNA]</scope>
    <source>
        <strain evidence="1 2">SO2202</strain>
    </source>
</reference>
<accession>M3ASD5</accession>
<sequence>MRALCRTETTTCAKDWRGSRERLPGCASTISRAILCSRTLPMLSSSSCHGARLVERHFIALCRYAWHTRVKYSMRCSAVPVQQYLDFSNKQYRYRACVFIPWGSHSSGFNAVGVDNARE</sequence>
<organism evidence="1 2">
    <name type="scientific">Sphaerulina musiva (strain SO2202)</name>
    <name type="common">Poplar stem canker fungus</name>
    <name type="synonym">Septoria musiva</name>
    <dbReference type="NCBI Taxonomy" id="692275"/>
    <lineage>
        <taxon>Eukaryota</taxon>
        <taxon>Fungi</taxon>
        <taxon>Dikarya</taxon>
        <taxon>Ascomycota</taxon>
        <taxon>Pezizomycotina</taxon>
        <taxon>Dothideomycetes</taxon>
        <taxon>Dothideomycetidae</taxon>
        <taxon>Mycosphaerellales</taxon>
        <taxon>Mycosphaerellaceae</taxon>
        <taxon>Sphaerulina</taxon>
    </lineage>
</organism>
<protein>
    <submittedName>
        <fullName evidence="1">Uncharacterized protein</fullName>
    </submittedName>
</protein>
<dbReference type="AlphaFoldDB" id="M3ASD5"/>
<proteinExistence type="predicted"/>